<dbReference type="STRING" id="235985.SAMN05414137_12818"/>
<accession>A0A1H7YDE8</accession>
<evidence type="ECO:0000313" key="4">
    <source>
        <dbReference type="Proteomes" id="UP000183015"/>
    </source>
</evidence>
<dbReference type="EMBL" id="FOAZ01000028">
    <property type="protein sequence ID" value="SEM43874.1"/>
    <property type="molecule type" value="Genomic_DNA"/>
</dbReference>
<dbReference type="OrthoDB" id="156718at2"/>
<evidence type="ECO:0000256" key="2">
    <source>
        <dbReference type="SAM" id="Phobius"/>
    </source>
</evidence>
<proteinExistence type="predicted"/>
<gene>
    <name evidence="3" type="ORF">SAMN05414137_12818</name>
</gene>
<name>A0A1H7YDE8_STRJI</name>
<evidence type="ECO:0008006" key="5">
    <source>
        <dbReference type="Google" id="ProtNLM"/>
    </source>
</evidence>
<dbReference type="Proteomes" id="UP000183015">
    <property type="component" value="Unassembled WGS sequence"/>
</dbReference>
<dbReference type="RefSeq" id="WP_042460982.1">
    <property type="nucleotide sequence ID" value="NZ_BBPN01000077.1"/>
</dbReference>
<dbReference type="InterPro" id="IPR025498">
    <property type="entry name" value="DUF4389"/>
</dbReference>
<reference evidence="4" key="1">
    <citation type="submission" date="2016-10" db="EMBL/GenBank/DDBJ databases">
        <authorList>
            <person name="Varghese N."/>
        </authorList>
    </citation>
    <scope>NUCLEOTIDE SEQUENCE [LARGE SCALE GENOMIC DNA]</scope>
    <source>
        <strain evidence="4">DSM 45096 / BCRC 16803 / CGMCC 4.1857 / CIP 109030 / JCM 12277 / KCTC 19219 / NBRC 100920 / 33214</strain>
    </source>
</reference>
<keyword evidence="2" id="KW-1133">Transmembrane helix</keyword>
<feature type="transmembrane region" description="Helical" evidence="2">
    <location>
        <begin position="217"/>
        <end position="236"/>
    </location>
</feature>
<keyword evidence="2" id="KW-0472">Membrane</keyword>
<evidence type="ECO:0000256" key="1">
    <source>
        <dbReference type="SAM" id="MobiDB-lite"/>
    </source>
</evidence>
<keyword evidence="4" id="KW-1185">Reference proteome</keyword>
<feature type="transmembrane region" description="Helical" evidence="2">
    <location>
        <begin position="46"/>
        <end position="70"/>
    </location>
</feature>
<dbReference type="eggNOG" id="ENOG502Z9Y3">
    <property type="taxonomic scope" value="Bacteria"/>
</dbReference>
<dbReference type="Pfam" id="PF14333">
    <property type="entry name" value="DUF4389"/>
    <property type="match status" value="2"/>
</dbReference>
<feature type="region of interest" description="Disordered" evidence="1">
    <location>
        <begin position="241"/>
        <end position="260"/>
    </location>
</feature>
<protein>
    <recommendedName>
        <fullName evidence="5">DUF4389 domain-containing protein</fullName>
    </recommendedName>
</protein>
<evidence type="ECO:0000313" key="3">
    <source>
        <dbReference type="EMBL" id="SEM43874.1"/>
    </source>
</evidence>
<sequence length="260" mass="28585">MAQQQLWAPPPPTPYGEVLPELDLPAPDAQRRWTVLLRWLLAVPHYIVLAVLGFIGFFVVVFGWFAALVLGRLPGPVARYLAGLLVYQTRVFAYSTLLVDPYPPFGFDAPSYPVQVDVRPAELNRLAVFFRLILAIPAAIVQSLVTTGWYVLCFFFWLIALVLGRLPEPIFGATAATARYTMRFSAYWTMLTAAYPKRLFGDESLALVERRSASRPLLLSGGAKALLVAFLVLGLVSSGVSSTVQSDNSSTTTVTTNATR</sequence>
<feature type="transmembrane region" description="Helical" evidence="2">
    <location>
        <begin position="148"/>
        <end position="166"/>
    </location>
</feature>
<feature type="transmembrane region" description="Helical" evidence="2">
    <location>
        <begin position="123"/>
        <end position="141"/>
    </location>
</feature>
<keyword evidence="2" id="KW-0812">Transmembrane</keyword>
<organism evidence="3 4">
    <name type="scientific">Streptacidiphilus jiangxiensis</name>
    <dbReference type="NCBI Taxonomy" id="235985"/>
    <lineage>
        <taxon>Bacteria</taxon>
        <taxon>Bacillati</taxon>
        <taxon>Actinomycetota</taxon>
        <taxon>Actinomycetes</taxon>
        <taxon>Kitasatosporales</taxon>
        <taxon>Streptomycetaceae</taxon>
        <taxon>Streptacidiphilus</taxon>
    </lineage>
</organism>
<dbReference type="AlphaFoldDB" id="A0A1H7YDE8"/>